<dbReference type="AlphaFoldDB" id="A0A0C2Y0W7"/>
<evidence type="ECO:0000313" key="2">
    <source>
        <dbReference type="EMBL" id="KIM34742.1"/>
    </source>
</evidence>
<keyword evidence="1" id="KW-1133">Transmembrane helix</keyword>
<sequence length="119" mass="13671">MVIVIVVVVAVIVVVGAVVAIMSLWSLLQSLWVSWSLLLSSPRLLISYVPTSLNEGRGIRRHHLRSGANPDPTKPRLTSNQFGHHLHTRGSTARSHELVPLSKIWVRKRKVEWWWWWLI</sequence>
<organism evidence="2 3">
    <name type="scientific">Hebeloma cylindrosporum</name>
    <dbReference type="NCBI Taxonomy" id="76867"/>
    <lineage>
        <taxon>Eukaryota</taxon>
        <taxon>Fungi</taxon>
        <taxon>Dikarya</taxon>
        <taxon>Basidiomycota</taxon>
        <taxon>Agaricomycotina</taxon>
        <taxon>Agaricomycetes</taxon>
        <taxon>Agaricomycetidae</taxon>
        <taxon>Agaricales</taxon>
        <taxon>Agaricineae</taxon>
        <taxon>Hymenogastraceae</taxon>
        <taxon>Hebeloma</taxon>
    </lineage>
</organism>
<dbReference type="EMBL" id="KN831862">
    <property type="protein sequence ID" value="KIM34742.1"/>
    <property type="molecule type" value="Genomic_DNA"/>
</dbReference>
<evidence type="ECO:0000256" key="1">
    <source>
        <dbReference type="SAM" id="Phobius"/>
    </source>
</evidence>
<protein>
    <submittedName>
        <fullName evidence="2">Uncharacterized protein</fullName>
    </submittedName>
</protein>
<dbReference type="Proteomes" id="UP000053424">
    <property type="component" value="Unassembled WGS sequence"/>
</dbReference>
<reference evidence="2 3" key="1">
    <citation type="submission" date="2014-04" db="EMBL/GenBank/DDBJ databases">
        <authorList>
            <consortium name="DOE Joint Genome Institute"/>
            <person name="Kuo A."/>
            <person name="Gay G."/>
            <person name="Dore J."/>
            <person name="Kohler A."/>
            <person name="Nagy L.G."/>
            <person name="Floudas D."/>
            <person name="Copeland A."/>
            <person name="Barry K.W."/>
            <person name="Cichocki N."/>
            <person name="Veneault-Fourrey C."/>
            <person name="LaButti K."/>
            <person name="Lindquist E.A."/>
            <person name="Lipzen A."/>
            <person name="Lundell T."/>
            <person name="Morin E."/>
            <person name="Murat C."/>
            <person name="Sun H."/>
            <person name="Tunlid A."/>
            <person name="Henrissat B."/>
            <person name="Grigoriev I.V."/>
            <person name="Hibbett D.S."/>
            <person name="Martin F."/>
            <person name="Nordberg H.P."/>
            <person name="Cantor M.N."/>
            <person name="Hua S.X."/>
        </authorList>
    </citation>
    <scope>NUCLEOTIDE SEQUENCE [LARGE SCALE GENOMIC DNA]</scope>
    <source>
        <strain evidence="3">h7</strain>
    </source>
</reference>
<keyword evidence="1" id="KW-0812">Transmembrane</keyword>
<proteinExistence type="predicted"/>
<gene>
    <name evidence="2" type="ORF">M413DRAFT_33058</name>
</gene>
<accession>A0A0C2Y0W7</accession>
<dbReference type="HOGENOM" id="CLU_2061787_0_0_1"/>
<keyword evidence="1" id="KW-0472">Membrane</keyword>
<reference evidence="3" key="2">
    <citation type="submission" date="2015-01" db="EMBL/GenBank/DDBJ databases">
        <title>Evolutionary Origins and Diversification of the Mycorrhizal Mutualists.</title>
        <authorList>
            <consortium name="DOE Joint Genome Institute"/>
            <consortium name="Mycorrhizal Genomics Consortium"/>
            <person name="Kohler A."/>
            <person name="Kuo A."/>
            <person name="Nagy L.G."/>
            <person name="Floudas D."/>
            <person name="Copeland A."/>
            <person name="Barry K.W."/>
            <person name="Cichocki N."/>
            <person name="Veneault-Fourrey C."/>
            <person name="LaButti K."/>
            <person name="Lindquist E.A."/>
            <person name="Lipzen A."/>
            <person name="Lundell T."/>
            <person name="Morin E."/>
            <person name="Murat C."/>
            <person name="Riley R."/>
            <person name="Ohm R."/>
            <person name="Sun H."/>
            <person name="Tunlid A."/>
            <person name="Henrissat B."/>
            <person name="Grigoriev I.V."/>
            <person name="Hibbett D.S."/>
            <person name="Martin F."/>
        </authorList>
    </citation>
    <scope>NUCLEOTIDE SEQUENCE [LARGE SCALE GENOMIC DNA]</scope>
    <source>
        <strain evidence="3">h7</strain>
    </source>
</reference>
<feature type="transmembrane region" description="Helical" evidence="1">
    <location>
        <begin position="5"/>
        <end position="25"/>
    </location>
</feature>
<keyword evidence="3" id="KW-1185">Reference proteome</keyword>
<name>A0A0C2Y0W7_HEBCY</name>
<evidence type="ECO:0000313" key="3">
    <source>
        <dbReference type="Proteomes" id="UP000053424"/>
    </source>
</evidence>